<dbReference type="KEGG" id="sasa:106587028"/>
<name>A0A1S3PRM3_SALSA</name>
<protein>
    <recommendedName>
        <fullName evidence="3">Dickkopf-related protein 1/2/4 C-terminal subdomain 1 domain-containing protein</fullName>
    </recommendedName>
</protein>
<evidence type="ECO:0000259" key="3">
    <source>
        <dbReference type="Pfam" id="PF21481"/>
    </source>
</evidence>
<feature type="chain" id="PRO_5046292766" description="Dickkopf-related protein 1/2/4 C-terminal subdomain 1 domain-containing protein" evidence="2">
    <location>
        <begin position="16"/>
        <end position="214"/>
    </location>
</feature>
<keyword evidence="2" id="KW-0732">Signal</keyword>
<dbReference type="Proteomes" id="UP001652741">
    <property type="component" value="Chromosome ssa26"/>
</dbReference>
<dbReference type="AlphaFoldDB" id="A0A1S3PRM3"/>
<feature type="compositionally biased region" description="Polar residues" evidence="1">
    <location>
        <begin position="83"/>
        <end position="97"/>
    </location>
</feature>
<dbReference type="GeneID" id="106587028"/>
<dbReference type="InterPro" id="IPR048500">
    <property type="entry name" value="DIKK1/2/4_C-subdom1"/>
</dbReference>
<gene>
    <name evidence="5" type="primary">LOC106587028</name>
</gene>
<feature type="domain" description="Dickkopf-related protein 1/2/4 C-terminal subdomain 1" evidence="3">
    <location>
        <begin position="119"/>
        <end position="146"/>
    </location>
</feature>
<feature type="compositionally biased region" description="Basic residues" evidence="1">
    <location>
        <begin position="199"/>
        <end position="214"/>
    </location>
</feature>
<evidence type="ECO:0000256" key="1">
    <source>
        <dbReference type="SAM" id="MobiDB-lite"/>
    </source>
</evidence>
<dbReference type="Pfam" id="PF21481">
    <property type="entry name" value="DIKK1-2-4_C-subdom1"/>
    <property type="match status" value="1"/>
</dbReference>
<evidence type="ECO:0000313" key="4">
    <source>
        <dbReference type="Proteomes" id="UP001652741"/>
    </source>
</evidence>
<evidence type="ECO:0000256" key="2">
    <source>
        <dbReference type="SAM" id="SignalP"/>
    </source>
</evidence>
<evidence type="ECO:0000313" key="5">
    <source>
        <dbReference type="RefSeq" id="XP_014030350.2"/>
    </source>
</evidence>
<reference evidence="5" key="1">
    <citation type="submission" date="2025-08" db="UniProtKB">
        <authorList>
            <consortium name="RefSeq"/>
        </authorList>
    </citation>
    <scope>IDENTIFICATION</scope>
</reference>
<dbReference type="RefSeq" id="XP_014030350.2">
    <property type="nucleotide sequence ID" value="XM_014174875.2"/>
</dbReference>
<keyword evidence="4" id="KW-1185">Reference proteome</keyword>
<feature type="region of interest" description="Disordered" evidence="1">
    <location>
        <begin position="191"/>
        <end position="214"/>
    </location>
</feature>
<dbReference type="Gene3D" id="2.10.80.10">
    <property type="entry name" value="Lipase, subunit A"/>
    <property type="match status" value="1"/>
</dbReference>
<feature type="region of interest" description="Disordered" evidence="1">
    <location>
        <begin position="47"/>
        <end position="109"/>
    </location>
</feature>
<accession>A0A1S3PRM3</accession>
<feature type="signal peptide" evidence="2">
    <location>
        <begin position="1"/>
        <end position="15"/>
    </location>
</feature>
<sequence length="214" mass="24096">MCHFIWSTMWTPTIALLFMCSHCFVRSLDSNSIRSSKEAMDLLEQVDPHSGTVGVQNNVNTRRRADTSSTRHHIRPSCPDQECSPSTRNTCNGSQKKNQSKEKLAHDDDDNIRKVAEMATCVRSGDCEAGLCCVRYLKGKRCQRIPKEGETCLLRGGRSKLRRNLDRCDCALGLTCRAQAESLKNQGVCLPKPRENTRSARHSGKRRNAERRCG</sequence>
<organism evidence="4 5">
    <name type="scientific">Salmo salar</name>
    <name type="common">Atlantic salmon</name>
    <dbReference type="NCBI Taxonomy" id="8030"/>
    <lineage>
        <taxon>Eukaryota</taxon>
        <taxon>Metazoa</taxon>
        <taxon>Chordata</taxon>
        <taxon>Craniata</taxon>
        <taxon>Vertebrata</taxon>
        <taxon>Euteleostomi</taxon>
        <taxon>Actinopterygii</taxon>
        <taxon>Neopterygii</taxon>
        <taxon>Teleostei</taxon>
        <taxon>Protacanthopterygii</taxon>
        <taxon>Salmoniformes</taxon>
        <taxon>Salmonidae</taxon>
        <taxon>Salmoninae</taxon>
        <taxon>Salmo</taxon>
    </lineage>
</organism>
<feature type="compositionally biased region" description="Basic and acidic residues" evidence="1">
    <location>
        <begin position="99"/>
        <end position="109"/>
    </location>
</feature>
<proteinExistence type="predicted"/>